<accession>A0A1I4IFQ2</accession>
<keyword evidence="3" id="KW-1185">Reference proteome</keyword>
<sequence>MVEFRFRPAPVRSERVFRLDADRLTCLKDDRAEWSLQLANITDAAFASYKAHGRKIWRLDLMSGDETHHINANLPSRDAYLTDDFAAFHGLVSALGEALPDQQILFGEHGRARKAIFAVGLLSALAGAGLFTAALLSGVSSSRLTEAAVPLLGLTLFGGLLIRAYNPWKRPPRIALTLLPPILTYMAGGKVEETP</sequence>
<keyword evidence="1" id="KW-0812">Transmembrane</keyword>
<feature type="transmembrane region" description="Helical" evidence="1">
    <location>
        <begin position="115"/>
        <end position="135"/>
    </location>
</feature>
<name>A0A1I4IFQ2_9RHOB</name>
<keyword evidence="1" id="KW-0472">Membrane</keyword>
<dbReference type="STRING" id="254406.SAMN04488042_101588"/>
<protein>
    <submittedName>
        <fullName evidence="2">Uncharacterized protein</fullName>
    </submittedName>
</protein>
<gene>
    <name evidence="2" type="ORF">SAMN04488042_101588</name>
</gene>
<evidence type="ECO:0000313" key="3">
    <source>
        <dbReference type="Proteomes" id="UP000199144"/>
    </source>
</evidence>
<dbReference type="Proteomes" id="UP000199144">
    <property type="component" value="Unassembled WGS sequence"/>
</dbReference>
<keyword evidence="1" id="KW-1133">Transmembrane helix</keyword>
<reference evidence="2 3" key="1">
    <citation type="submission" date="2016-10" db="EMBL/GenBank/DDBJ databases">
        <authorList>
            <person name="de Groot N.N."/>
        </authorList>
    </citation>
    <scope>NUCLEOTIDE SEQUENCE [LARGE SCALE GENOMIC DNA]</scope>
    <source>
        <strain evidence="2 3">DSM 15283</strain>
    </source>
</reference>
<feature type="transmembrane region" description="Helical" evidence="1">
    <location>
        <begin position="147"/>
        <end position="165"/>
    </location>
</feature>
<proteinExistence type="predicted"/>
<dbReference type="AlphaFoldDB" id="A0A1I4IFQ2"/>
<dbReference type="RefSeq" id="WP_093090702.1">
    <property type="nucleotide sequence ID" value="NZ_FOTQ01000001.1"/>
</dbReference>
<organism evidence="2 3">
    <name type="scientific">Shimia aestuarii</name>
    <dbReference type="NCBI Taxonomy" id="254406"/>
    <lineage>
        <taxon>Bacteria</taxon>
        <taxon>Pseudomonadati</taxon>
        <taxon>Pseudomonadota</taxon>
        <taxon>Alphaproteobacteria</taxon>
        <taxon>Rhodobacterales</taxon>
        <taxon>Roseobacteraceae</taxon>
    </lineage>
</organism>
<dbReference type="OrthoDB" id="7630968at2"/>
<evidence type="ECO:0000256" key="1">
    <source>
        <dbReference type="SAM" id="Phobius"/>
    </source>
</evidence>
<evidence type="ECO:0000313" key="2">
    <source>
        <dbReference type="EMBL" id="SFL53202.1"/>
    </source>
</evidence>
<dbReference type="EMBL" id="FOTQ01000001">
    <property type="protein sequence ID" value="SFL53202.1"/>
    <property type="molecule type" value="Genomic_DNA"/>
</dbReference>